<dbReference type="Pfam" id="PF01368">
    <property type="entry name" value="DHH"/>
    <property type="match status" value="1"/>
</dbReference>
<evidence type="ECO:0000256" key="1">
    <source>
        <dbReference type="ARBA" id="ARBA00004651"/>
    </source>
</evidence>
<dbReference type="EMBL" id="FNYK01000045">
    <property type="protein sequence ID" value="SEJ02107.1"/>
    <property type="molecule type" value="Genomic_DNA"/>
</dbReference>
<comment type="cofactor">
    <cofactor evidence="7">
        <name>Mn(2+)</name>
        <dbReference type="ChEBI" id="CHEBI:29035"/>
    </cofactor>
    <text evidence="7">For phosphodiesterase activity, probably binds 2 Mn(2+) per subunit.</text>
</comment>
<feature type="binding site" evidence="7">
    <location>
        <position position="416"/>
    </location>
    <ligand>
        <name>Mn(2+)</name>
        <dbReference type="ChEBI" id="CHEBI:29035"/>
        <label>2</label>
    </ligand>
</feature>
<dbReference type="InterPro" id="IPR051319">
    <property type="entry name" value="Oligoribo/pAp-PDE_c-di-AMP_PDE"/>
</dbReference>
<dbReference type="EC" id="3.1.4.-" evidence="6"/>
<evidence type="ECO:0000256" key="5">
    <source>
        <dbReference type="ARBA" id="ARBA00023136"/>
    </source>
</evidence>
<dbReference type="eggNOG" id="COG3887">
    <property type="taxonomic scope" value="Bacteria"/>
</dbReference>
<keyword evidence="5 6" id="KW-0472">Membrane</keyword>
<dbReference type="GO" id="GO:0005886">
    <property type="term" value="C:plasma membrane"/>
    <property type="evidence" value="ECO:0007669"/>
    <property type="project" value="UniProtKB-SubCell"/>
</dbReference>
<name>A0A1H6VKA4_9FIRM</name>
<comment type="subcellular location">
    <subcellularLocation>
        <location evidence="1">Cell membrane</location>
        <topology evidence="1">Multi-pass membrane protein</topology>
    </subcellularLocation>
</comment>
<feature type="domain" description="Cyclic-di-AMP phosphodiesterase GdpP-like PAS" evidence="11">
    <location>
        <begin position="77"/>
        <end position="156"/>
    </location>
</feature>
<evidence type="ECO:0000313" key="12">
    <source>
        <dbReference type="EMBL" id="SEJ02107.1"/>
    </source>
</evidence>
<proteinExistence type="inferred from homology"/>
<keyword evidence="13" id="KW-1185">Reference proteome</keyword>
<dbReference type="GO" id="GO:0003676">
    <property type="term" value="F:nucleic acid binding"/>
    <property type="evidence" value="ECO:0007669"/>
    <property type="project" value="UniProtKB-UniRule"/>
</dbReference>
<keyword evidence="2 6" id="KW-1003">Cell membrane</keyword>
<keyword evidence="4 8" id="KW-1133">Transmembrane helix</keyword>
<dbReference type="InterPro" id="IPR003156">
    <property type="entry name" value="DHHA1_dom"/>
</dbReference>
<evidence type="ECO:0000256" key="3">
    <source>
        <dbReference type="ARBA" id="ARBA00022692"/>
    </source>
</evidence>
<dbReference type="GO" id="GO:0106409">
    <property type="term" value="F:cyclic-di-AMP phosphodiesterase activity"/>
    <property type="evidence" value="ECO:0007669"/>
    <property type="project" value="RHEA"/>
</dbReference>
<accession>A0A1H6VKA4</accession>
<evidence type="ECO:0000256" key="2">
    <source>
        <dbReference type="ARBA" id="ARBA00022475"/>
    </source>
</evidence>
<evidence type="ECO:0000256" key="4">
    <source>
        <dbReference type="ARBA" id="ARBA00022989"/>
    </source>
</evidence>
<dbReference type="InterPro" id="IPR014528">
    <property type="entry name" value="GdpP/PdeA"/>
</dbReference>
<keyword evidence="3 8" id="KW-0812">Transmembrane</keyword>
<feature type="binding site" evidence="7">
    <location>
        <position position="495"/>
    </location>
    <ligand>
        <name>Mn(2+)</name>
        <dbReference type="ChEBI" id="CHEBI:29035"/>
        <label>2</label>
    </ligand>
</feature>
<feature type="binding site" evidence="7">
    <location>
        <position position="345"/>
    </location>
    <ligand>
        <name>Mn(2+)</name>
        <dbReference type="ChEBI" id="CHEBI:29035"/>
        <label>1</label>
    </ligand>
</feature>
<gene>
    <name evidence="12" type="ORF">SAMN04487834_104516</name>
</gene>
<feature type="transmembrane region" description="Helical" evidence="8">
    <location>
        <begin position="6"/>
        <end position="26"/>
    </location>
</feature>
<dbReference type="Gene3D" id="3.90.1640.10">
    <property type="entry name" value="inorganic pyrophosphatase (n-terminal core)"/>
    <property type="match status" value="1"/>
</dbReference>
<feature type="domain" description="DDH" evidence="9">
    <location>
        <begin position="335"/>
        <end position="492"/>
    </location>
</feature>
<keyword evidence="7" id="KW-0464">Manganese</keyword>
<dbReference type="Pfam" id="PF21370">
    <property type="entry name" value="PAS_GdpP"/>
    <property type="match status" value="1"/>
</dbReference>
<dbReference type="OrthoDB" id="9759476at2"/>
<keyword evidence="6" id="KW-0378">Hydrolase</keyword>
<comment type="similarity">
    <text evidence="6">Belongs to the GdpP/PdeA phosphodiesterase family.</text>
</comment>
<evidence type="ECO:0000256" key="7">
    <source>
        <dbReference type="PIRSR" id="PIRSR026583-50"/>
    </source>
</evidence>
<feature type="domain" description="DHHA1" evidence="10">
    <location>
        <begin position="566"/>
        <end position="643"/>
    </location>
</feature>
<dbReference type="STRING" id="322505.SAMN04487836_12427"/>
<dbReference type="PIRSF" id="PIRSF026583">
    <property type="entry name" value="YybT"/>
    <property type="match status" value="1"/>
</dbReference>
<dbReference type="Proteomes" id="UP000183028">
    <property type="component" value="Unassembled WGS sequence"/>
</dbReference>
<evidence type="ECO:0000259" key="10">
    <source>
        <dbReference type="Pfam" id="PF02272"/>
    </source>
</evidence>
<evidence type="ECO:0000259" key="11">
    <source>
        <dbReference type="Pfam" id="PF21370"/>
    </source>
</evidence>
<dbReference type="InterPro" id="IPR001667">
    <property type="entry name" value="DDH_dom"/>
</dbReference>
<dbReference type="PANTHER" id="PTHR47618:SF2">
    <property type="entry name" value="CYCLIC-DI-AMP PHOSPHODIESTERASE GDPP"/>
    <property type="match status" value="1"/>
</dbReference>
<dbReference type="Gene3D" id="3.30.450.20">
    <property type="entry name" value="PAS domain"/>
    <property type="match status" value="1"/>
</dbReference>
<dbReference type="GO" id="GO:0016787">
    <property type="term" value="F:hydrolase activity"/>
    <property type="evidence" value="ECO:0007669"/>
    <property type="project" value="UniProtKB-UniRule"/>
</dbReference>
<comment type="catalytic activity">
    <reaction evidence="6">
        <text>3',3'-c-di-AMP + H2O = 5'-O-phosphonoadenylyl-(3'-&gt;5')-adenosine + H(+)</text>
        <dbReference type="Rhea" id="RHEA:54420"/>
        <dbReference type="ChEBI" id="CHEBI:15377"/>
        <dbReference type="ChEBI" id="CHEBI:15378"/>
        <dbReference type="ChEBI" id="CHEBI:71500"/>
        <dbReference type="ChEBI" id="CHEBI:138171"/>
    </reaction>
</comment>
<evidence type="ECO:0000256" key="6">
    <source>
        <dbReference type="PIRNR" id="PIRNR026583"/>
    </source>
</evidence>
<dbReference type="Pfam" id="PF02272">
    <property type="entry name" value="DHHA1"/>
    <property type="match status" value="1"/>
</dbReference>
<dbReference type="SUPFAM" id="SSF64182">
    <property type="entry name" value="DHH phosphoesterases"/>
    <property type="match status" value="1"/>
</dbReference>
<evidence type="ECO:0000256" key="8">
    <source>
        <dbReference type="SAM" id="Phobius"/>
    </source>
</evidence>
<dbReference type="GO" id="GO:0046872">
    <property type="term" value="F:metal ion binding"/>
    <property type="evidence" value="ECO:0007669"/>
    <property type="project" value="UniProtKB-KW"/>
</dbReference>
<dbReference type="RefSeq" id="WP_074732438.1">
    <property type="nucleotide sequence ID" value="NZ_FNYK01000045.1"/>
</dbReference>
<dbReference type="Gene3D" id="3.10.310.30">
    <property type="match status" value="1"/>
</dbReference>
<dbReference type="Pfam" id="PF24898">
    <property type="entry name" value="GGDEF_GdpP"/>
    <property type="match status" value="1"/>
</dbReference>
<keyword evidence="7" id="KW-0479">Metal-binding</keyword>
<feature type="binding site" evidence="7">
    <location>
        <position position="416"/>
    </location>
    <ligand>
        <name>Mn(2+)</name>
        <dbReference type="ChEBI" id="CHEBI:29035"/>
        <label>1</label>
    </ligand>
</feature>
<organism evidence="12 13">
    <name type="scientific">Sharpea azabuensis</name>
    <dbReference type="NCBI Taxonomy" id="322505"/>
    <lineage>
        <taxon>Bacteria</taxon>
        <taxon>Bacillati</taxon>
        <taxon>Bacillota</taxon>
        <taxon>Erysipelotrichia</taxon>
        <taxon>Erysipelotrichales</taxon>
        <taxon>Coprobacillaceae</taxon>
        <taxon>Sharpea</taxon>
    </lineage>
</organism>
<sequence length="653" mass="73758">MTKKVALVRNIIIALLFLEIIIFYGLYGIFSMINMLPFSLYVTIRNGILIALLFYLGYVLNSNAVSVAEALNEDSNNALIFGGVGIIQYDESRNITWISDLLSAMGLKIIGLKLLDWQPTLAGLFESDDIRIIDVKGKKFECYNSEETRMIFLKDITQYYSLEQDYDDGQICMAYITIDNFDETLENADESKAAQIQSTSRKVIVDWAYENGMIIRRFKSGGYMAFFNERIYKKLVEDKFSILDEFKKKSMELDEVITLSIGIGRGTRVLRELEENATAALRLTYSRGGDQVVIKSGKDNIRFFGGTTDTYEKSSKVRARVIATSLSGVIKRSSNVFVMGHKFSDLDSLGGSLAMARLVEAYDKKVKIVIDFNSLEEKTRYVAMKMREDDRYEDLLCSYNEALEMVNKDSLLVLVDHHKSSLSIASGLLDVVKNKVVIDHHRRGEDFIEMPILTYLEPSASSTVELIVELCGYQNVDVKFNEMDATIMYAGMLVDTNYFKQRVGVRTFQSAARLKELNANVVQAYELLEDSFEKTKEILDITKTAVRYRDHILIAHGEENEEHQSSAFAKASNQLLSVQDVLATFTVGRLNKNTVAISGRSSRDINVQMIMEKLGGGGHFTMAACQITDKSIDEVIEMLHNAIDAYFNERGDV</sequence>
<reference evidence="13" key="1">
    <citation type="submission" date="2016-10" db="EMBL/GenBank/DDBJ databases">
        <authorList>
            <person name="Varghese N."/>
        </authorList>
    </citation>
    <scope>NUCLEOTIDE SEQUENCE [LARGE SCALE GENOMIC DNA]</scope>
    <source>
        <strain evidence="13">DSM 20406</strain>
    </source>
</reference>
<dbReference type="AlphaFoldDB" id="A0A1H6VKA4"/>
<evidence type="ECO:0000313" key="13">
    <source>
        <dbReference type="Proteomes" id="UP000183028"/>
    </source>
</evidence>
<feature type="binding site" evidence="7">
    <location>
        <position position="341"/>
    </location>
    <ligand>
        <name>Mn(2+)</name>
        <dbReference type="ChEBI" id="CHEBI:29035"/>
        <label>1</label>
    </ligand>
</feature>
<dbReference type="InterPro" id="IPR038763">
    <property type="entry name" value="DHH_sf"/>
</dbReference>
<evidence type="ECO:0000259" key="9">
    <source>
        <dbReference type="Pfam" id="PF01368"/>
    </source>
</evidence>
<comment type="function">
    <text evidence="6">Has phosphodiesterase (PDE) activity against cyclic-di-AMP (c-di-AMP).</text>
</comment>
<feature type="binding site" evidence="7">
    <location>
        <position position="347"/>
    </location>
    <ligand>
        <name>Mn(2+)</name>
        <dbReference type="ChEBI" id="CHEBI:29035"/>
        <label>2</label>
    </ligand>
</feature>
<protein>
    <recommendedName>
        <fullName evidence="6">Cyclic-di-AMP phosphodiesterase</fullName>
        <ecNumber evidence="6">3.1.4.-</ecNumber>
    </recommendedName>
</protein>
<feature type="binding site" evidence="7">
    <location>
        <position position="440"/>
    </location>
    <ligand>
        <name>Mn(2+)</name>
        <dbReference type="ChEBI" id="CHEBI:29035"/>
        <label>2</label>
    </ligand>
</feature>
<dbReference type="InterPro" id="IPR049553">
    <property type="entry name" value="GdpP-like_PAS"/>
</dbReference>
<dbReference type="PANTHER" id="PTHR47618">
    <property type="entry name" value="BIFUNCTIONAL OLIGORIBONUCLEASE AND PAP PHOSPHATASE NRNA"/>
    <property type="match status" value="1"/>
</dbReference>